<feature type="chain" id="PRO_5042191932" evidence="1">
    <location>
        <begin position="28"/>
        <end position="351"/>
    </location>
</feature>
<proteinExistence type="predicted"/>
<dbReference type="InterPro" id="IPR011990">
    <property type="entry name" value="TPR-like_helical_dom_sf"/>
</dbReference>
<dbReference type="SUPFAM" id="SSF48452">
    <property type="entry name" value="TPR-like"/>
    <property type="match status" value="1"/>
</dbReference>
<reference evidence="2 3" key="1">
    <citation type="journal article" date="2021" name="Sci. Rep.">
        <title>The genome of the diatom Chaetoceros tenuissimus carries an ancient integrated fragment of an extant virus.</title>
        <authorList>
            <person name="Hongo Y."/>
            <person name="Kimura K."/>
            <person name="Takaki Y."/>
            <person name="Yoshida Y."/>
            <person name="Baba S."/>
            <person name="Kobayashi G."/>
            <person name="Nagasaki K."/>
            <person name="Hano T."/>
            <person name="Tomaru Y."/>
        </authorList>
    </citation>
    <scope>NUCLEOTIDE SEQUENCE [LARGE SCALE GENOMIC DNA]</scope>
    <source>
        <strain evidence="2 3">NIES-3715</strain>
    </source>
</reference>
<evidence type="ECO:0000256" key="1">
    <source>
        <dbReference type="SAM" id="SignalP"/>
    </source>
</evidence>
<feature type="signal peptide" evidence="1">
    <location>
        <begin position="1"/>
        <end position="27"/>
    </location>
</feature>
<comment type="caution">
    <text evidence="2">The sequence shown here is derived from an EMBL/GenBank/DDBJ whole genome shotgun (WGS) entry which is preliminary data.</text>
</comment>
<evidence type="ECO:0000313" key="2">
    <source>
        <dbReference type="EMBL" id="GFH52234.1"/>
    </source>
</evidence>
<gene>
    <name evidence="2" type="ORF">CTEN210_08710</name>
</gene>
<evidence type="ECO:0000313" key="3">
    <source>
        <dbReference type="Proteomes" id="UP001054902"/>
    </source>
</evidence>
<accession>A0AAD3H6Z1</accession>
<organism evidence="2 3">
    <name type="scientific">Chaetoceros tenuissimus</name>
    <dbReference type="NCBI Taxonomy" id="426638"/>
    <lineage>
        <taxon>Eukaryota</taxon>
        <taxon>Sar</taxon>
        <taxon>Stramenopiles</taxon>
        <taxon>Ochrophyta</taxon>
        <taxon>Bacillariophyta</taxon>
        <taxon>Coscinodiscophyceae</taxon>
        <taxon>Chaetocerotophycidae</taxon>
        <taxon>Chaetocerotales</taxon>
        <taxon>Chaetocerotaceae</taxon>
        <taxon>Chaetoceros</taxon>
    </lineage>
</organism>
<protein>
    <submittedName>
        <fullName evidence="2">Uncharacterized protein</fullName>
    </submittedName>
</protein>
<dbReference type="EMBL" id="BLLK01000045">
    <property type="protein sequence ID" value="GFH52234.1"/>
    <property type="molecule type" value="Genomic_DNA"/>
</dbReference>
<dbReference type="Gene3D" id="1.25.40.10">
    <property type="entry name" value="Tetratricopeptide repeat domain"/>
    <property type="match status" value="1"/>
</dbReference>
<sequence>MLSNYLSKAHLLLLISSLVVHDHSTLAFLSSNPIHHTISAHSSRSAYRSANLNARYSLEHNPTRTSLMGIFSNDDDMNEEDNEDDYLDIPESASLETARGQFEQMMGMPKDNKEIVEEEESYTALDDEERLNIRTKTLKKFIKESPPPLTAIMMERRLQEIELLSSLKTSDQGLNELWSLWFTERGPEAAEKLMHADDLMNVESWSEAEDLLLTLIDEHSMHWVEPVNRLATLYYMERRYEESKAMCEIVLESKPWHFGALSGMVLVCTAMNDASGARYWTEQRLPPHGERRISWVDNAIKAAKKSLKKASMVGRDRSIGIEEVEFRKFRSTLEQTMKESTDDEESYDAWQ</sequence>
<dbReference type="AlphaFoldDB" id="A0AAD3H6Z1"/>
<name>A0AAD3H6Z1_9STRA</name>
<dbReference type="Proteomes" id="UP001054902">
    <property type="component" value="Unassembled WGS sequence"/>
</dbReference>
<keyword evidence="1" id="KW-0732">Signal</keyword>
<keyword evidence="3" id="KW-1185">Reference proteome</keyword>